<feature type="region of interest" description="Disordered" evidence="1">
    <location>
        <begin position="62"/>
        <end position="104"/>
    </location>
</feature>
<gene>
    <name evidence="2" type="ORF">ACFPOU_21625</name>
</gene>
<proteinExistence type="predicted"/>
<evidence type="ECO:0000313" key="2">
    <source>
        <dbReference type="EMBL" id="MFC5513706.1"/>
    </source>
</evidence>
<dbReference type="RefSeq" id="WP_379726382.1">
    <property type="nucleotide sequence ID" value="NZ_JBHSMS010000078.1"/>
</dbReference>
<sequence>MAGIARIDDEIIDTDYFIRTLKPTGQFEGLVEQPVREKLAVHAVGKQGLPLAPQEIRGASMRWARRARTAAGSHRSPRAPSSPKHPKAGPASTQATNSLCHMRGSSFVLPSTEFDLRSE</sequence>
<reference evidence="3" key="1">
    <citation type="journal article" date="2019" name="Int. J. Syst. Evol. Microbiol.">
        <title>The Global Catalogue of Microorganisms (GCM) 10K type strain sequencing project: providing services to taxonomists for standard genome sequencing and annotation.</title>
        <authorList>
            <consortium name="The Broad Institute Genomics Platform"/>
            <consortium name="The Broad Institute Genome Sequencing Center for Infectious Disease"/>
            <person name="Wu L."/>
            <person name="Ma J."/>
        </authorList>
    </citation>
    <scope>NUCLEOTIDE SEQUENCE [LARGE SCALE GENOMIC DNA]</scope>
    <source>
        <strain evidence="3">CCUG 38813</strain>
    </source>
</reference>
<evidence type="ECO:0000313" key="3">
    <source>
        <dbReference type="Proteomes" id="UP001596031"/>
    </source>
</evidence>
<protein>
    <submittedName>
        <fullName evidence="2">Uncharacterized protein</fullName>
    </submittedName>
</protein>
<comment type="caution">
    <text evidence="2">The sequence shown here is derived from an EMBL/GenBank/DDBJ whole genome shotgun (WGS) entry which is preliminary data.</text>
</comment>
<dbReference type="Proteomes" id="UP001596031">
    <property type="component" value="Unassembled WGS sequence"/>
</dbReference>
<evidence type="ECO:0000256" key="1">
    <source>
        <dbReference type="SAM" id="MobiDB-lite"/>
    </source>
</evidence>
<dbReference type="EMBL" id="JBHSMS010000078">
    <property type="protein sequence ID" value="MFC5513706.1"/>
    <property type="molecule type" value="Genomic_DNA"/>
</dbReference>
<name>A0ABW0PM32_9BURK</name>
<organism evidence="2 3">
    <name type="scientific">Massilia jejuensis</name>
    <dbReference type="NCBI Taxonomy" id="648894"/>
    <lineage>
        <taxon>Bacteria</taxon>
        <taxon>Pseudomonadati</taxon>
        <taxon>Pseudomonadota</taxon>
        <taxon>Betaproteobacteria</taxon>
        <taxon>Burkholderiales</taxon>
        <taxon>Oxalobacteraceae</taxon>
        <taxon>Telluria group</taxon>
        <taxon>Massilia</taxon>
    </lineage>
</organism>
<keyword evidence="3" id="KW-1185">Reference proteome</keyword>
<accession>A0ABW0PM32</accession>